<feature type="compositionally biased region" description="Acidic residues" evidence="1">
    <location>
        <begin position="160"/>
        <end position="170"/>
    </location>
</feature>
<gene>
    <name evidence="3" type="ORF">P3X46_005577</name>
</gene>
<dbReference type="PANTHER" id="PTHR31917">
    <property type="entry name" value="AGENET DOMAIN-CONTAINING PROTEIN-RELATED"/>
    <property type="match status" value="1"/>
</dbReference>
<evidence type="ECO:0000256" key="1">
    <source>
        <dbReference type="SAM" id="MobiDB-lite"/>
    </source>
</evidence>
<keyword evidence="4" id="KW-1185">Reference proteome</keyword>
<feature type="domain" description="Agenet" evidence="2">
    <location>
        <begin position="16"/>
        <end position="88"/>
    </location>
</feature>
<feature type="domain" description="Agenet" evidence="2">
    <location>
        <begin position="226"/>
        <end position="294"/>
    </location>
</feature>
<dbReference type="InterPro" id="IPR014002">
    <property type="entry name" value="Agenet_dom_plant"/>
</dbReference>
<feature type="domain" description="Agenet" evidence="2">
    <location>
        <begin position="297"/>
        <end position="353"/>
    </location>
</feature>
<protein>
    <recommendedName>
        <fullName evidence="2">Agenet domain-containing protein</fullName>
    </recommendedName>
</protein>
<proteinExistence type="predicted"/>
<name>A0ABQ9N0E0_HEVBR</name>
<reference evidence="3" key="1">
    <citation type="journal article" date="2023" name="Plant Biotechnol. J.">
        <title>Chromosome-level wild Hevea brasiliensis genome provides new tools for genomic-assisted breeding and valuable loci to elevate rubber yield.</title>
        <authorList>
            <person name="Cheng H."/>
            <person name="Song X."/>
            <person name="Hu Y."/>
            <person name="Wu T."/>
            <person name="Yang Q."/>
            <person name="An Z."/>
            <person name="Feng S."/>
            <person name="Deng Z."/>
            <person name="Wu W."/>
            <person name="Zeng X."/>
            <person name="Tu M."/>
            <person name="Wang X."/>
            <person name="Huang H."/>
        </authorList>
    </citation>
    <scope>NUCLEOTIDE SEQUENCE</scope>
    <source>
        <strain evidence="3">MT/VB/25A 57/8</strain>
    </source>
</reference>
<dbReference type="EMBL" id="JARPOI010000003">
    <property type="protein sequence ID" value="KAJ9186019.1"/>
    <property type="molecule type" value="Genomic_DNA"/>
</dbReference>
<dbReference type="SMART" id="SM00743">
    <property type="entry name" value="Agenet"/>
    <property type="match status" value="4"/>
</dbReference>
<sequence length="365" mass="42619">MAPKSSNSKCKTPQDLHFKPGSIVEISSDDDGFRGSWYVGTIIRRASTKNPNKYLVQYEKLFNDKAGKKPLREILDLVQLRPVAPREKQRKFKFGEKVDAYHNDGWWEGSITEECEDGRFAVFFRGTREQIVFGEEDLRLHREWDNGEWQPSLERVQEEKQEENEEEDEVKEEKKKDKLKEEVEPMITKEVKPIEAMTEEKVSKGMLVEETLILKEVKPIEAMSDEKFSKGMPVEVSSDEEGFEGAWFAATIVEVVGKDKYLIEYQSLRTEDDSDFLREEVDILHIRPRPPETIVVDRFKLLDEVDASYNDGWWVGVIAKVLADSKYIVYFRDSEEEMMFRHSELRLHQDWIGGEWILPSLAVKL</sequence>
<feature type="region of interest" description="Disordered" evidence="1">
    <location>
        <begin position="151"/>
        <end position="179"/>
    </location>
</feature>
<dbReference type="CDD" id="cd20406">
    <property type="entry name" value="Tudor_Agenet_AtDUF_rpt2_4"/>
    <property type="match status" value="2"/>
</dbReference>
<dbReference type="Proteomes" id="UP001174677">
    <property type="component" value="Chromosome 3"/>
</dbReference>
<organism evidence="3 4">
    <name type="scientific">Hevea brasiliensis</name>
    <name type="common">Para rubber tree</name>
    <name type="synonym">Siphonia brasiliensis</name>
    <dbReference type="NCBI Taxonomy" id="3981"/>
    <lineage>
        <taxon>Eukaryota</taxon>
        <taxon>Viridiplantae</taxon>
        <taxon>Streptophyta</taxon>
        <taxon>Embryophyta</taxon>
        <taxon>Tracheophyta</taxon>
        <taxon>Spermatophyta</taxon>
        <taxon>Magnoliopsida</taxon>
        <taxon>eudicotyledons</taxon>
        <taxon>Gunneridae</taxon>
        <taxon>Pentapetalae</taxon>
        <taxon>rosids</taxon>
        <taxon>fabids</taxon>
        <taxon>Malpighiales</taxon>
        <taxon>Euphorbiaceae</taxon>
        <taxon>Crotonoideae</taxon>
        <taxon>Micrandreae</taxon>
        <taxon>Hevea</taxon>
    </lineage>
</organism>
<feature type="domain" description="Agenet" evidence="2">
    <location>
        <begin position="90"/>
        <end position="146"/>
    </location>
</feature>
<accession>A0ABQ9N0E0</accession>
<evidence type="ECO:0000313" key="4">
    <source>
        <dbReference type="Proteomes" id="UP001174677"/>
    </source>
</evidence>
<comment type="caution">
    <text evidence="3">The sequence shown here is derived from an EMBL/GenBank/DDBJ whole genome shotgun (WGS) entry which is preliminary data.</text>
</comment>
<evidence type="ECO:0000313" key="3">
    <source>
        <dbReference type="EMBL" id="KAJ9186019.1"/>
    </source>
</evidence>
<dbReference type="PANTHER" id="PTHR31917:SF147">
    <property type="entry name" value="AGENET DOMAIN-CONTAINING PROTEIN"/>
    <property type="match status" value="1"/>
</dbReference>
<dbReference type="CDD" id="cd20405">
    <property type="entry name" value="Tudor_Agenet_AtDUF_rpt1_3"/>
    <property type="match status" value="2"/>
</dbReference>
<dbReference type="Gene3D" id="2.30.30.140">
    <property type="match status" value="1"/>
</dbReference>
<dbReference type="Pfam" id="PF05641">
    <property type="entry name" value="Agenet"/>
    <property type="match status" value="2"/>
</dbReference>
<evidence type="ECO:0000259" key="2">
    <source>
        <dbReference type="SMART" id="SM00743"/>
    </source>
</evidence>
<dbReference type="InterPro" id="IPR008395">
    <property type="entry name" value="Agenet-like_dom"/>
</dbReference>